<dbReference type="RefSeq" id="WP_189300603.1">
    <property type="nucleotide sequence ID" value="NZ_BMRP01000010.1"/>
</dbReference>
<comment type="caution">
    <text evidence="1">The sequence shown here is derived from an EMBL/GenBank/DDBJ whole genome shotgun (WGS) entry which is preliminary data.</text>
</comment>
<dbReference type="Proteomes" id="UP000654471">
    <property type="component" value="Unassembled WGS sequence"/>
</dbReference>
<reference evidence="2" key="1">
    <citation type="journal article" date="2019" name="Int. J. Syst. Evol. Microbiol.">
        <title>The Global Catalogue of Microorganisms (GCM) 10K type strain sequencing project: providing services to taxonomists for standard genome sequencing and annotation.</title>
        <authorList>
            <consortium name="The Broad Institute Genomics Platform"/>
            <consortium name="The Broad Institute Genome Sequencing Center for Infectious Disease"/>
            <person name="Wu L."/>
            <person name="Ma J."/>
        </authorList>
    </citation>
    <scope>NUCLEOTIDE SEQUENCE [LARGE SCALE GENOMIC DNA]</scope>
    <source>
        <strain evidence="2">JCM 3399</strain>
    </source>
</reference>
<sequence length="67" mass="7122">MKPKNFDEYAAGQAIGPWKVSSGTVDLIGAGFRDAAEGDQSHQPAVKTGKVLINGQDVQDFWCQGNA</sequence>
<proteinExistence type="predicted"/>
<keyword evidence="2" id="KW-1185">Reference proteome</keyword>
<evidence type="ECO:0000313" key="1">
    <source>
        <dbReference type="EMBL" id="GGU65052.1"/>
    </source>
</evidence>
<accession>A0ABQ2V408</accession>
<evidence type="ECO:0000313" key="2">
    <source>
        <dbReference type="Proteomes" id="UP000654471"/>
    </source>
</evidence>
<dbReference type="EMBL" id="BMRP01000010">
    <property type="protein sequence ID" value="GGU65052.1"/>
    <property type="molecule type" value="Genomic_DNA"/>
</dbReference>
<organism evidence="1 2">
    <name type="scientific">Streptomyces albospinus</name>
    <dbReference type="NCBI Taxonomy" id="285515"/>
    <lineage>
        <taxon>Bacteria</taxon>
        <taxon>Bacillati</taxon>
        <taxon>Actinomycetota</taxon>
        <taxon>Actinomycetes</taxon>
        <taxon>Kitasatosporales</taxon>
        <taxon>Streptomycetaceae</taxon>
        <taxon>Streptomyces</taxon>
    </lineage>
</organism>
<name>A0ABQ2V408_9ACTN</name>
<protein>
    <submittedName>
        <fullName evidence="1">Uncharacterized protein</fullName>
    </submittedName>
</protein>
<gene>
    <name evidence="1" type="ORF">GCM10010211_32700</name>
</gene>